<evidence type="ECO:0000313" key="2">
    <source>
        <dbReference type="EMBL" id="GGO42363.1"/>
    </source>
</evidence>
<accession>A0ABQ2LUB7</accession>
<evidence type="ECO:0008006" key="4">
    <source>
        <dbReference type="Google" id="ProtNLM"/>
    </source>
</evidence>
<proteinExistence type="predicted"/>
<gene>
    <name evidence="2" type="ORF">GCM10012287_03090</name>
</gene>
<feature type="region of interest" description="Disordered" evidence="1">
    <location>
        <begin position="48"/>
        <end position="104"/>
    </location>
</feature>
<reference evidence="3" key="1">
    <citation type="journal article" date="2019" name="Int. J. Syst. Evol. Microbiol.">
        <title>The Global Catalogue of Microorganisms (GCM) 10K type strain sequencing project: providing services to taxonomists for standard genome sequencing and annotation.</title>
        <authorList>
            <consortium name="The Broad Institute Genomics Platform"/>
            <consortium name="The Broad Institute Genome Sequencing Center for Infectious Disease"/>
            <person name="Wu L."/>
            <person name="Ma J."/>
        </authorList>
    </citation>
    <scope>NUCLEOTIDE SEQUENCE [LARGE SCALE GENOMIC DNA]</scope>
    <source>
        <strain evidence="3">CGMCC 4.7178</strain>
    </source>
</reference>
<protein>
    <recommendedName>
        <fullName evidence="4">Helix-turn-helix domain-containing protein</fullName>
    </recommendedName>
</protein>
<keyword evidence="3" id="KW-1185">Reference proteome</keyword>
<name>A0ABQ2LUB7_9ACTN</name>
<dbReference type="EMBL" id="BMMP01000001">
    <property type="protein sequence ID" value="GGO42363.1"/>
    <property type="molecule type" value="Genomic_DNA"/>
</dbReference>
<sequence>MDFEVRRDRKPQGRRKLTREQAAYFQLMQRGYSSEEARRIVGIDVRTGKKWRNGSHARGTHLSVHTREEPGPRRRRAQQPPTQDARLGNPSRASVLNFSRPDQHDQVLQRPLEFARREGPFPRACRCDLSALPRTSARPSGAP</sequence>
<evidence type="ECO:0000313" key="3">
    <source>
        <dbReference type="Proteomes" id="UP000631535"/>
    </source>
</evidence>
<feature type="compositionally biased region" description="Basic residues" evidence="1">
    <location>
        <begin position="48"/>
        <end position="59"/>
    </location>
</feature>
<organism evidence="2 3">
    <name type="scientific">Streptomyces daqingensis</name>
    <dbReference type="NCBI Taxonomy" id="1472640"/>
    <lineage>
        <taxon>Bacteria</taxon>
        <taxon>Bacillati</taxon>
        <taxon>Actinomycetota</taxon>
        <taxon>Actinomycetes</taxon>
        <taxon>Kitasatosporales</taxon>
        <taxon>Streptomycetaceae</taxon>
        <taxon>Streptomyces</taxon>
    </lineage>
</organism>
<evidence type="ECO:0000256" key="1">
    <source>
        <dbReference type="SAM" id="MobiDB-lite"/>
    </source>
</evidence>
<dbReference type="Proteomes" id="UP000631535">
    <property type="component" value="Unassembled WGS sequence"/>
</dbReference>
<comment type="caution">
    <text evidence="2">The sequence shown here is derived from an EMBL/GenBank/DDBJ whole genome shotgun (WGS) entry which is preliminary data.</text>
</comment>